<protein>
    <submittedName>
        <fullName evidence="1">Uncharacterized protein</fullName>
    </submittedName>
</protein>
<accession>A0A645I5I3</accession>
<evidence type="ECO:0000313" key="1">
    <source>
        <dbReference type="EMBL" id="MPN46561.1"/>
    </source>
</evidence>
<organism evidence="1">
    <name type="scientific">bioreactor metagenome</name>
    <dbReference type="NCBI Taxonomy" id="1076179"/>
    <lineage>
        <taxon>unclassified sequences</taxon>
        <taxon>metagenomes</taxon>
        <taxon>ecological metagenomes</taxon>
    </lineage>
</organism>
<dbReference type="EMBL" id="VSSQ01107330">
    <property type="protein sequence ID" value="MPN46561.1"/>
    <property type="molecule type" value="Genomic_DNA"/>
</dbReference>
<sequence length="80" mass="8898">MPMMKTDTPMVDSTTSFILSGNPFLKNNPTTVPPTMARQLTIVPNPNIFSSVLFKEYIFLTAKQAPTEGADKRQPADWPL</sequence>
<comment type="caution">
    <text evidence="1">The sequence shown here is derived from an EMBL/GenBank/DDBJ whole genome shotgun (WGS) entry which is preliminary data.</text>
</comment>
<name>A0A645I5I3_9ZZZZ</name>
<proteinExistence type="predicted"/>
<reference evidence="1" key="1">
    <citation type="submission" date="2019-08" db="EMBL/GenBank/DDBJ databases">
        <authorList>
            <person name="Kucharzyk K."/>
            <person name="Murdoch R.W."/>
            <person name="Higgins S."/>
            <person name="Loffler F."/>
        </authorList>
    </citation>
    <scope>NUCLEOTIDE SEQUENCE</scope>
</reference>
<dbReference type="AlphaFoldDB" id="A0A645I5I3"/>
<gene>
    <name evidence="1" type="ORF">SDC9_194151</name>
</gene>